<dbReference type="AlphaFoldDB" id="A0ABD0QFN1"/>
<protein>
    <submittedName>
        <fullName evidence="2">Uncharacterized protein</fullName>
    </submittedName>
</protein>
<evidence type="ECO:0000256" key="1">
    <source>
        <dbReference type="SAM" id="MobiDB-lite"/>
    </source>
</evidence>
<organism evidence="2 3">
    <name type="scientific">Cirrhinus mrigala</name>
    <name type="common">Mrigala</name>
    <dbReference type="NCBI Taxonomy" id="683832"/>
    <lineage>
        <taxon>Eukaryota</taxon>
        <taxon>Metazoa</taxon>
        <taxon>Chordata</taxon>
        <taxon>Craniata</taxon>
        <taxon>Vertebrata</taxon>
        <taxon>Euteleostomi</taxon>
        <taxon>Actinopterygii</taxon>
        <taxon>Neopterygii</taxon>
        <taxon>Teleostei</taxon>
        <taxon>Ostariophysi</taxon>
        <taxon>Cypriniformes</taxon>
        <taxon>Cyprinidae</taxon>
        <taxon>Labeoninae</taxon>
        <taxon>Labeonini</taxon>
        <taxon>Cirrhinus</taxon>
    </lineage>
</organism>
<dbReference type="Proteomes" id="UP001529510">
    <property type="component" value="Unassembled WGS sequence"/>
</dbReference>
<feature type="region of interest" description="Disordered" evidence="1">
    <location>
        <begin position="1"/>
        <end position="49"/>
    </location>
</feature>
<gene>
    <name evidence="2" type="ORF">M9458_020700</name>
</gene>
<evidence type="ECO:0000313" key="3">
    <source>
        <dbReference type="Proteomes" id="UP001529510"/>
    </source>
</evidence>
<feature type="compositionally biased region" description="Polar residues" evidence="1">
    <location>
        <begin position="1"/>
        <end position="33"/>
    </location>
</feature>
<comment type="caution">
    <text evidence="2">The sequence shown here is derived from an EMBL/GenBank/DDBJ whole genome shotgun (WGS) entry which is preliminary data.</text>
</comment>
<feature type="non-terminal residue" evidence="2">
    <location>
        <position position="1"/>
    </location>
</feature>
<accession>A0ABD0QFN1</accession>
<keyword evidence="3" id="KW-1185">Reference proteome</keyword>
<evidence type="ECO:0000313" key="2">
    <source>
        <dbReference type="EMBL" id="KAL0185004.1"/>
    </source>
</evidence>
<dbReference type="EMBL" id="JAMKFB020000009">
    <property type="protein sequence ID" value="KAL0185004.1"/>
    <property type="molecule type" value="Genomic_DNA"/>
</dbReference>
<proteinExistence type="predicted"/>
<name>A0ABD0QFN1_CIRMR</name>
<sequence>STASPCTDSPCSTLNSNSGRPACGTITSPSSTLESKDSGIIGKTHTRHP</sequence>
<reference evidence="2 3" key="1">
    <citation type="submission" date="2024-05" db="EMBL/GenBank/DDBJ databases">
        <title>Genome sequencing and assembly of Indian major carp, Cirrhinus mrigala (Hamilton, 1822).</title>
        <authorList>
            <person name="Mohindra V."/>
            <person name="Chowdhury L.M."/>
            <person name="Lal K."/>
            <person name="Jena J.K."/>
        </authorList>
    </citation>
    <scope>NUCLEOTIDE SEQUENCE [LARGE SCALE GENOMIC DNA]</scope>
    <source>
        <strain evidence="2">CM1030</strain>
        <tissue evidence="2">Blood</tissue>
    </source>
</reference>